<evidence type="ECO:0000256" key="3">
    <source>
        <dbReference type="ARBA" id="ARBA00020820"/>
    </source>
</evidence>
<feature type="transmembrane region" description="Helical" evidence="8">
    <location>
        <begin position="123"/>
        <end position="141"/>
    </location>
</feature>
<dbReference type="Pfam" id="PF06417">
    <property type="entry name" value="EMC4"/>
    <property type="match status" value="1"/>
</dbReference>
<evidence type="ECO:0000256" key="8">
    <source>
        <dbReference type="SAM" id="Phobius"/>
    </source>
</evidence>
<evidence type="ECO:0000256" key="1">
    <source>
        <dbReference type="ARBA" id="ARBA00004477"/>
    </source>
</evidence>
<evidence type="ECO:0000256" key="5">
    <source>
        <dbReference type="ARBA" id="ARBA00022824"/>
    </source>
</evidence>
<comment type="similarity">
    <text evidence="2">Belongs to the EMC4 family.</text>
</comment>
<dbReference type="InterPro" id="IPR009445">
    <property type="entry name" value="TMEM85/Emc4"/>
</dbReference>
<keyword evidence="6 8" id="KW-1133">Transmembrane helix</keyword>
<dbReference type="GO" id="GO:0005789">
    <property type="term" value="C:endoplasmic reticulum membrane"/>
    <property type="evidence" value="ECO:0007669"/>
    <property type="project" value="UniProtKB-SubCell"/>
</dbReference>
<evidence type="ECO:0000313" key="9">
    <source>
        <dbReference type="EMBL" id="CAD9420833.1"/>
    </source>
</evidence>
<dbReference type="EMBL" id="HBGT01018803">
    <property type="protein sequence ID" value="CAD9420833.1"/>
    <property type="molecule type" value="Transcribed_RNA"/>
</dbReference>
<protein>
    <recommendedName>
        <fullName evidence="3">ER membrane protein complex subunit 4</fullName>
    </recommendedName>
</protein>
<evidence type="ECO:0000256" key="7">
    <source>
        <dbReference type="ARBA" id="ARBA00023136"/>
    </source>
</evidence>
<evidence type="ECO:0000256" key="6">
    <source>
        <dbReference type="ARBA" id="ARBA00022989"/>
    </source>
</evidence>
<proteinExistence type="inferred from homology"/>
<name>A0A7S2FYU7_9STRA</name>
<reference evidence="9" key="1">
    <citation type="submission" date="2021-01" db="EMBL/GenBank/DDBJ databases">
        <authorList>
            <person name="Corre E."/>
            <person name="Pelletier E."/>
            <person name="Niang G."/>
            <person name="Scheremetjew M."/>
            <person name="Finn R."/>
            <person name="Kale V."/>
            <person name="Holt S."/>
            <person name="Cochrane G."/>
            <person name="Meng A."/>
            <person name="Brown T."/>
            <person name="Cohen L."/>
        </authorList>
    </citation>
    <scope>NUCLEOTIDE SEQUENCE</scope>
    <source>
        <strain evidence="9">RCC1693</strain>
    </source>
</reference>
<gene>
    <name evidence="9" type="ORF">FPAR1323_LOCUS9906</name>
</gene>
<comment type="subcellular location">
    <subcellularLocation>
        <location evidence="1">Endoplasmic reticulum membrane</location>
        <topology evidence="1">Multi-pass membrane protein</topology>
    </subcellularLocation>
</comment>
<organism evidence="9">
    <name type="scientific">Florenciella parvula</name>
    <dbReference type="NCBI Taxonomy" id="236787"/>
    <lineage>
        <taxon>Eukaryota</taxon>
        <taxon>Sar</taxon>
        <taxon>Stramenopiles</taxon>
        <taxon>Ochrophyta</taxon>
        <taxon>Dictyochophyceae</taxon>
        <taxon>Florenciellales</taxon>
        <taxon>Florenciella</taxon>
    </lineage>
</organism>
<keyword evidence="5" id="KW-0256">Endoplasmic reticulum</keyword>
<evidence type="ECO:0000256" key="4">
    <source>
        <dbReference type="ARBA" id="ARBA00022692"/>
    </source>
</evidence>
<accession>A0A7S2FYU7</accession>
<dbReference type="PANTHER" id="PTHR19315">
    <property type="entry name" value="ER MEMBRANE PROTEIN COMPLEX SUBUNIT 4"/>
    <property type="match status" value="1"/>
</dbReference>
<feature type="transmembrane region" description="Helical" evidence="8">
    <location>
        <begin position="76"/>
        <end position="98"/>
    </location>
</feature>
<dbReference type="AlphaFoldDB" id="A0A7S2FYU7"/>
<sequence>MAQRRDPDGAWRFDLVPTEADHKILRECEGPLGYDPGAIEEKETEEKKQGSLSKRKAAMAMNIATGPGKQIMMNGFMMYMSGSQINIFSIMITAMGLWNPINAIVNVNKAFVKVDDGSHDCTMPKLIFCALNLLSLCVALWKCKAMGLLPVTSADWTSYLIEKTNDEMSGIPIPL</sequence>
<evidence type="ECO:0000256" key="2">
    <source>
        <dbReference type="ARBA" id="ARBA00007715"/>
    </source>
</evidence>
<keyword evidence="7 8" id="KW-0472">Membrane</keyword>
<keyword evidence="4 8" id="KW-0812">Transmembrane</keyword>